<sequence length="162" mass="18876">MAVEQILNRLDIPFHTVQMGFVELKNELSEQQTQEFEKELSAIGFEVLQDRKQRILEDIKLALQELVNKESEQSLKTSAFLAERLNLEYNYISSLFSELQGEPLEQYLIKLKVEKVKEYLQYDLALSEIAEKLHYSSTAHLSSQFKKMTGLTPSAYKKQIRN</sequence>
<evidence type="ECO:0000313" key="6">
    <source>
        <dbReference type="Proteomes" id="UP001500101"/>
    </source>
</evidence>
<gene>
    <name evidence="5" type="ORF">GCM10022216_13060</name>
</gene>
<keyword evidence="3" id="KW-0804">Transcription</keyword>
<feature type="domain" description="HTH araC/xylS-type" evidence="4">
    <location>
        <begin position="61"/>
        <end position="159"/>
    </location>
</feature>
<evidence type="ECO:0000256" key="3">
    <source>
        <dbReference type="ARBA" id="ARBA00023163"/>
    </source>
</evidence>
<evidence type="ECO:0000259" key="4">
    <source>
        <dbReference type="PROSITE" id="PS01124"/>
    </source>
</evidence>
<keyword evidence="6" id="KW-1185">Reference proteome</keyword>
<evidence type="ECO:0000313" key="5">
    <source>
        <dbReference type="EMBL" id="GAA4137260.1"/>
    </source>
</evidence>
<evidence type="ECO:0000256" key="1">
    <source>
        <dbReference type="ARBA" id="ARBA00023015"/>
    </source>
</evidence>
<dbReference type="InterPro" id="IPR009057">
    <property type="entry name" value="Homeodomain-like_sf"/>
</dbReference>
<proteinExistence type="predicted"/>
<dbReference type="PROSITE" id="PS01124">
    <property type="entry name" value="HTH_ARAC_FAMILY_2"/>
    <property type="match status" value="1"/>
</dbReference>
<keyword evidence="1" id="KW-0805">Transcription regulation</keyword>
<dbReference type="SUPFAM" id="SSF46689">
    <property type="entry name" value="Homeodomain-like"/>
    <property type="match status" value="1"/>
</dbReference>
<comment type="caution">
    <text evidence="5">The sequence shown here is derived from an EMBL/GenBank/DDBJ whole genome shotgun (WGS) entry which is preliminary data.</text>
</comment>
<protein>
    <recommendedName>
        <fullName evidence="4">HTH araC/xylS-type domain-containing protein</fullName>
    </recommendedName>
</protein>
<dbReference type="Gene3D" id="1.10.10.60">
    <property type="entry name" value="Homeodomain-like"/>
    <property type="match status" value="1"/>
</dbReference>
<reference evidence="6" key="1">
    <citation type="journal article" date="2019" name="Int. J. Syst. Evol. Microbiol.">
        <title>The Global Catalogue of Microorganisms (GCM) 10K type strain sequencing project: providing services to taxonomists for standard genome sequencing and annotation.</title>
        <authorList>
            <consortium name="The Broad Institute Genomics Platform"/>
            <consortium name="The Broad Institute Genome Sequencing Center for Infectious Disease"/>
            <person name="Wu L."/>
            <person name="Ma J."/>
        </authorList>
    </citation>
    <scope>NUCLEOTIDE SEQUENCE [LARGE SCALE GENOMIC DNA]</scope>
    <source>
        <strain evidence="6">JCM 16704</strain>
    </source>
</reference>
<keyword evidence="2" id="KW-0238">DNA-binding</keyword>
<dbReference type="InterPro" id="IPR018060">
    <property type="entry name" value="HTH_AraC"/>
</dbReference>
<accession>A0ABP7YK01</accession>
<dbReference type="EMBL" id="BAAAZI010000006">
    <property type="protein sequence ID" value="GAA4137260.1"/>
    <property type="molecule type" value="Genomic_DNA"/>
</dbReference>
<name>A0ABP7YK01_9SPHI</name>
<dbReference type="Proteomes" id="UP001500101">
    <property type="component" value="Unassembled WGS sequence"/>
</dbReference>
<organism evidence="5 6">
    <name type="scientific">Sphingobacterium kyonggiense</name>
    <dbReference type="NCBI Taxonomy" id="714075"/>
    <lineage>
        <taxon>Bacteria</taxon>
        <taxon>Pseudomonadati</taxon>
        <taxon>Bacteroidota</taxon>
        <taxon>Sphingobacteriia</taxon>
        <taxon>Sphingobacteriales</taxon>
        <taxon>Sphingobacteriaceae</taxon>
        <taxon>Sphingobacterium</taxon>
    </lineage>
</organism>
<dbReference type="PANTHER" id="PTHR43280:SF2">
    <property type="entry name" value="HTH-TYPE TRANSCRIPTIONAL REGULATOR EXSA"/>
    <property type="match status" value="1"/>
</dbReference>
<dbReference type="Pfam" id="PF12833">
    <property type="entry name" value="HTH_18"/>
    <property type="match status" value="1"/>
</dbReference>
<dbReference type="PANTHER" id="PTHR43280">
    <property type="entry name" value="ARAC-FAMILY TRANSCRIPTIONAL REGULATOR"/>
    <property type="match status" value="1"/>
</dbReference>
<dbReference type="SMART" id="SM00342">
    <property type="entry name" value="HTH_ARAC"/>
    <property type="match status" value="1"/>
</dbReference>
<evidence type="ECO:0000256" key="2">
    <source>
        <dbReference type="ARBA" id="ARBA00023125"/>
    </source>
</evidence>